<comment type="caution">
    <text evidence="1">The sequence shown here is derived from an EMBL/GenBank/DDBJ whole genome shotgun (WGS) entry which is preliminary data.</text>
</comment>
<organism evidence="1 2">
    <name type="scientific">Roseibium aggregatum (strain ATCC 25650 / DSM 13394 / JCM 20685 / NBRC 16684 / NCIMB 2208 / IAM 12614 / B1)</name>
    <name type="common">Stappia aggregata</name>
    <dbReference type="NCBI Taxonomy" id="384765"/>
    <lineage>
        <taxon>Bacteria</taxon>
        <taxon>Pseudomonadati</taxon>
        <taxon>Pseudomonadota</taxon>
        <taxon>Alphaproteobacteria</taxon>
        <taxon>Hyphomicrobiales</taxon>
        <taxon>Stappiaceae</taxon>
        <taxon>Roseibium</taxon>
    </lineage>
</organism>
<evidence type="ECO:0000313" key="2">
    <source>
        <dbReference type="Proteomes" id="UP000004848"/>
    </source>
</evidence>
<dbReference type="AlphaFoldDB" id="A0NRU5"/>
<evidence type="ECO:0008006" key="3">
    <source>
        <dbReference type="Google" id="ProtNLM"/>
    </source>
</evidence>
<proteinExistence type="predicted"/>
<accession>A0NRU5</accession>
<evidence type="ECO:0000313" key="1">
    <source>
        <dbReference type="EMBL" id="EAV44224.1"/>
    </source>
</evidence>
<name>A0NRU5_ROSAI</name>
<protein>
    <recommendedName>
        <fullName evidence="3">Phage terminase Nu1 subunit (DNA packaging protein)</fullName>
    </recommendedName>
</protein>
<dbReference type="EMBL" id="AAUW01000006">
    <property type="protein sequence ID" value="EAV44224.1"/>
    <property type="molecule type" value="Genomic_DNA"/>
</dbReference>
<dbReference type="Proteomes" id="UP000004848">
    <property type="component" value="Unassembled WGS sequence"/>
</dbReference>
<dbReference type="GeneID" id="68846189"/>
<reference evidence="1 2" key="1">
    <citation type="submission" date="2006-05" db="EMBL/GenBank/DDBJ databases">
        <authorList>
            <person name="King G."/>
            <person name="Ferriera S."/>
            <person name="Johnson J."/>
            <person name="Kravitz S."/>
            <person name="Beeson K."/>
            <person name="Sutton G."/>
            <person name="Rogers Y.-H."/>
            <person name="Friedman R."/>
            <person name="Frazier M."/>
            <person name="Venter J.C."/>
        </authorList>
    </citation>
    <scope>NUCLEOTIDE SEQUENCE [LARGE SCALE GENOMIC DNA]</scope>
    <source>
        <strain evidence="2">ATCC 25650 / DSM 13394 / JCM 20685 / NBRC 16684 / NCIMB 2208 / IAM 12614 / B1</strain>
    </source>
</reference>
<dbReference type="RefSeq" id="WP_006933845.1">
    <property type="nucleotide sequence ID" value="NZ_AAUW01000006.1"/>
</dbReference>
<gene>
    <name evidence="1" type="ORF">SIAM614_03660</name>
</gene>
<sequence length="163" mass="18291">MTENSSNSVPETVGISVLAEILEVTDRQARNLLSDAGVKPTSRGKWPFAMSVRSILQHARKSREDSELSKAKAREINARARRHELSMAKAERELIPLEDFEVAFDEVLAAMRSEFVGLPARLTRDRTERTRFNGEVHASMARIAAKLKDRADMLRGGEVENDD</sequence>